<dbReference type="Proteomes" id="UP000034037">
    <property type="component" value="Chromosome"/>
</dbReference>
<evidence type="ECO:0000313" key="2">
    <source>
        <dbReference type="EMBL" id="AKF26305.1"/>
    </source>
</evidence>
<evidence type="ECO:0000256" key="1">
    <source>
        <dbReference type="SAM" id="Phobius"/>
    </source>
</evidence>
<protein>
    <recommendedName>
        <fullName evidence="4">Esterase</fullName>
    </recommendedName>
</protein>
<evidence type="ECO:0008006" key="4">
    <source>
        <dbReference type="Google" id="ProtNLM"/>
    </source>
</evidence>
<organism evidence="2 3">
    <name type="scientific">[Brevibacterium] flavum</name>
    <dbReference type="NCBI Taxonomy" id="92706"/>
    <lineage>
        <taxon>Bacteria</taxon>
        <taxon>Bacillati</taxon>
        <taxon>Actinomycetota</taxon>
        <taxon>Actinomycetes</taxon>
        <taxon>Mycobacteriales</taxon>
        <taxon>Corynebacteriaceae</taxon>
        <taxon>Corynebacterium</taxon>
    </lineage>
</organism>
<proteinExistence type="predicted"/>
<name>A0A0F6WPM6_9CORY</name>
<keyword evidence="1" id="KW-0472">Membrane</keyword>
<keyword evidence="1" id="KW-0812">Transmembrane</keyword>
<reference evidence="2 3" key="1">
    <citation type="submission" date="2015-04" db="EMBL/GenBank/DDBJ databases">
        <title>Complete Genome Sequence of Brevibacterium flavum ATCC 15168.</title>
        <authorList>
            <person name="Ahn J."/>
            <person name="Park G."/>
            <person name="Jeon W."/>
            <person name="Jang Y."/>
            <person name="Jang M."/>
            <person name="Lee H."/>
            <person name="Lee H."/>
        </authorList>
    </citation>
    <scope>NUCLEOTIDE SEQUENCE [LARGE SCALE GENOMIC DNA]</scope>
    <source>
        <strain evidence="2 3">ATCC 15168</strain>
    </source>
</reference>
<dbReference type="HOGENOM" id="CLU_057660_0_0_11"/>
<gene>
    <name evidence="2" type="ORF">YH66_01420</name>
</gene>
<evidence type="ECO:0000313" key="3">
    <source>
        <dbReference type="Proteomes" id="UP000034037"/>
    </source>
</evidence>
<keyword evidence="1" id="KW-1133">Transmembrane helix</keyword>
<dbReference type="Gene3D" id="3.40.50.1820">
    <property type="entry name" value="alpha/beta hydrolase"/>
    <property type="match status" value="1"/>
</dbReference>
<feature type="transmembrane region" description="Helical" evidence="1">
    <location>
        <begin position="20"/>
        <end position="38"/>
    </location>
</feature>
<sequence>MWIGEEKLRRPKRSVRTLSVLVIVTVLALVALVIPFVVSEDDGFDSAADCTAYGIPAGDPLATADPVMHSTSSGLFSIFSKDEEETSWYTNPWDTEDYVEAEGVALGRSFGEWHDRSNYHLFTRGVDFTEPVGLLVRLHGDGAEEYLSPEGLSACLALVAETYNMITLVPRTPDERSMTWWRNLEENVDWLNSLVAQISAEYGLDAESVWWMGYSGGAELISYGLIPYSAESVTGGAILLGGGGAPERNRLDVAASLRERMPLYWVTGQRDDGTDPAEPFNAIEAATEGAQWYRNHGFARVHTDFPAEYDHFTLPHAAILQEVLLTEIK</sequence>
<dbReference type="InterPro" id="IPR029058">
    <property type="entry name" value="AB_hydrolase_fold"/>
</dbReference>
<dbReference type="AlphaFoldDB" id="A0A0F6WPM6"/>
<dbReference type="EMBL" id="CP011309">
    <property type="protein sequence ID" value="AKF26305.1"/>
    <property type="molecule type" value="Genomic_DNA"/>
</dbReference>
<dbReference type="PATRIC" id="fig|92706.3.peg.290"/>
<dbReference type="SUPFAM" id="SSF53474">
    <property type="entry name" value="alpha/beta-Hydrolases"/>
    <property type="match status" value="1"/>
</dbReference>
<accession>A0A0F6WPM6</accession>
<keyword evidence="3" id="KW-1185">Reference proteome</keyword>